<feature type="domain" description="Sulfatase-modifying factor enzyme-like" evidence="2">
    <location>
        <begin position="57"/>
        <end position="300"/>
    </location>
</feature>
<dbReference type="InterPro" id="IPR051043">
    <property type="entry name" value="Sulfatase_Mod_Factor_Kinase"/>
</dbReference>
<dbReference type="Pfam" id="PF03781">
    <property type="entry name" value="FGE-sulfatase"/>
    <property type="match status" value="1"/>
</dbReference>
<keyword evidence="1" id="KW-0472">Membrane</keyword>
<feature type="transmembrane region" description="Helical" evidence="1">
    <location>
        <begin position="405"/>
        <end position="428"/>
    </location>
</feature>
<dbReference type="InterPro" id="IPR016187">
    <property type="entry name" value="CTDL_fold"/>
</dbReference>
<dbReference type="GO" id="GO:0120147">
    <property type="term" value="F:formylglycine-generating oxidase activity"/>
    <property type="evidence" value="ECO:0007669"/>
    <property type="project" value="TreeGrafter"/>
</dbReference>
<accession>A0A382H0H9</accession>
<evidence type="ECO:0000259" key="2">
    <source>
        <dbReference type="Pfam" id="PF03781"/>
    </source>
</evidence>
<feature type="transmembrane region" description="Helical" evidence="1">
    <location>
        <begin position="363"/>
        <end position="393"/>
    </location>
</feature>
<gene>
    <name evidence="3" type="ORF">METZ01_LOCUS233568</name>
</gene>
<dbReference type="AlphaFoldDB" id="A0A382H0H9"/>
<sequence length="456" mass="51034">MKNFLSLFSKNPIHSRDSFLFSHLARRLALVLSLFSVLLLWPNEGWPQQEYDYSLEGDMVYIPPGPFVFGTNKRDESAEALSLGIPKPWYADETPRQKFFLKGFYIDRYEVTYKRYKKYVDALDAITPPNWQGSNFPEGKDNEPVTHVSWYDAANFCQWAQKKLPTEKLWERAARGKEGNEYPWGNKFQAGWANLSDRSGSKNQPVAVGTFPKSASPEGVHDLIGNVWEWVDDDYQPYKESTYRSEYYQAELKILRGHSASDIGHFPGTLYNQAIKMFARSGYRQYSSADEPAPDVGFRCSSVTQPDFMKTKTSSFRNVLKSSVSSPTIIKPSLSSTATESTVSKFAPLNPFQPKPNLPDSGIVALTLLAFIAGVFSFLSPCTLPILPAYFAVTAQSDRARMGRMSLAFFFGLATLFVAMGASASAIGQILRDYMFQITQVGGGIVGIFGVMTLFG</sequence>
<keyword evidence="1" id="KW-1133">Transmembrane helix</keyword>
<keyword evidence="1" id="KW-0812">Transmembrane</keyword>
<name>A0A382H0H9_9ZZZZ</name>
<feature type="transmembrane region" description="Helical" evidence="1">
    <location>
        <begin position="434"/>
        <end position="455"/>
    </location>
</feature>
<dbReference type="InterPro" id="IPR042095">
    <property type="entry name" value="SUMF_sf"/>
</dbReference>
<dbReference type="EMBL" id="UINC01058446">
    <property type="protein sequence ID" value="SVB80714.1"/>
    <property type="molecule type" value="Genomic_DNA"/>
</dbReference>
<feature type="non-terminal residue" evidence="3">
    <location>
        <position position="456"/>
    </location>
</feature>
<protein>
    <recommendedName>
        <fullName evidence="2">Sulfatase-modifying factor enzyme-like domain-containing protein</fullName>
    </recommendedName>
</protein>
<dbReference type="PANTHER" id="PTHR23150:SF19">
    <property type="entry name" value="FORMYLGLYCINE-GENERATING ENZYME"/>
    <property type="match status" value="1"/>
</dbReference>
<dbReference type="Gene3D" id="3.90.1580.10">
    <property type="entry name" value="paralog of FGE (formylglycine-generating enzyme)"/>
    <property type="match status" value="1"/>
</dbReference>
<evidence type="ECO:0000313" key="3">
    <source>
        <dbReference type="EMBL" id="SVB80714.1"/>
    </source>
</evidence>
<organism evidence="3">
    <name type="scientific">marine metagenome</name>
    <dbReference type="NCBI Taxonomy" id="408172"/>
    <lineage>
        <taxon>unclassified sequences</taxon>
        <taxon>metagenomes</taxon>
        <taxon>ecological metagenomes</taxon>
    </lineage>
</organism>
<dbReference type="SUPFAM" id="SSF56436">
    <property type="entry name" value="C-type lectin-like"/>
    <property type="match status" value="1"/>
</dbReference>
<dbReference type="InterPro" id="IPR005532">
    <property type="entry name" value="SUMF_dom"/>
</dbReference>
<reference evidence="3" key="1">
    <citation type="submission" date="2018-05" db="EMBL/GenBank/DDBJ databases">
        <authorList>
            <person name="Lanie J.A."/>
            <person name="Ng W.-L."/>
            <person name="Kazmierczak K.M."/>
            <person name="Andrzejewski T.M."/>
            <person name="Davidsen T.M."/>
            <person name="Wayne K.J."/>
            <person name="Tettelin H."/>
            <person name="Glass J.I."/>
            <person name="Rusch D."/>
            <person name="Podicherti R."/>
            <person name="Tsui H.-C.T."/>
            <person name="Winkler M.E."/>
        </authorList>
    </citation>
    <scope>NUCLEOTIDE SEQUENCE</scope>
</reference>
<proteinExistence type="predicted"/>
<evidence type="ECO:0000256" key="1">
    <source>
        <dbReference type="SAM" id="Phobius"/>
    </source>
</evidence>
<dbReference type="PANTHER" id="PTHR23150">
    <property type="entry name" value="SULFATASE MODIFYING FACTOR 1, 2"/>
    <property type="match status" value="1"/>
</dbReference>